<keyword evidence="7 19" id="KW-1003">Cell membrane</keyword>
<keyword evidence="10 19" id="KW-0812">Transmembrane</keyword>
<comment type="function">
    <text evidence="14 19">Joins adenosylcobinamide-GDP and alpha-ribazole to generate adenosylcobalamin (Ado-cobalamin). Also synthesizes adenosylcobalamin 5'-phosphate from adenosylcobinamide-GDP and alpha-ribazole 5'-phosphate.</text>
</comment>
<evidence type="ECO:0000256" key="11">
    <source>
        <dbReference type="ARBA" id="ARBA00022842"/>
    </source>
</evidence>
<evidence type="ECO:0000256" key="5">
    <source>
        <dbReference type="ARBA" id="ARBA00013200"/>
    </source>
</evidence>
<keyword evidence="21" id="KW-1185">Reference proteome</keyword>
<dbReference type="GO" id="GO:0005886">
    <property type="term" value="C:plasma membrane"/>
    <property type="evidence" value="ECO:0007669"/>
    <property type="project" value="UniProtKB-SubCell"/>
</dbReference>
<feature type="transmembrane region" description="Helical" evidence="19">
    <location>
        <begin position="107"/>
        <end position="125"/>
    </location>
</feature>
<dbReference type="Pfam" id="PF02654">
    <property type="entry name" value="CobS"/>
    <property type="match status" value="1"/>
</dbReference>
<evidence type="ECO:0000256" key="15">
    <source>
        <dbReference type="ARBA" id="ARBA00032605"/>
    </source>
</evidence>
<evidence type="ECO:0000256" key="16">
    <source>
        <dbReference type="ARBA" id="ARBA00032853"/>
    </source>
</evidence>
<evidence type="ECO:0000256" key="17">
    <source>
        <dbReference type="ARBA" id="ARBA00048623"/>
    </source>
</evidence>
<comment type="cofactor">
    <cofactor evidence="1 19">
        <name>Mg(2+)</name>
        <dbReference type="ChEBI" id="CHEBI:18420"/>
    </cofactor>
</comment>
<comment type="subcellular location">
    <subcellularLocation>
        <location evidence="2 19">Cell membrane</location>
        <topology evidence="2 19">Multi-pass membrane protein</topology>
    </subcellularLocation>
</comment>
<dbReference type="AlphaFoldDB" id="A0A521BUI5"/>
<evidence type="ECO:0000256" key="8">
    <source>
        <dbReference type="ARBA" id="ARBA00022573"/>
    </source>
</evidence>
<dbReference type="EMBL" id="FXTK01000003">
    <property type="protein sequence ID" value="SMO50816.1"/>
    <property type="molecule type" value="Genomic_DNA"/>
</dbReference>
<dbReference type="RefSeq" id="WP_142662005.1">
    <property type="nucleotide sequence ID" value="NZ_FXTK01000003.1"/>
</dbReference>
<dbReference type="Proteomes" id="UP000319014">
    <property type="component" value="Unassembled WGS sequence"/>
</dbReference>
<proteinExistence type="inferred from homology"/>
<evidence type="ECO:0000256" key="10">
    <source>
        <dbReference type="ARBA" id="ARBA00022692"/>
    </source>
</evidence>
<evidence type="ECO:0000256" key="18">
    <source>
        <dbReference type="ARBA" id="ARBA00049504"/>
    </source>
</evidence>
<comment type="similarity">
    <text evidence="4 19">Belongs to the CobS family.</text>
</comment>
<keyword evidence="9 19" id="KW-0808">Transferase</keyword>
<dbReference type="PANTHER" id="PTHR34148">
    <property type="entry name" value="ADENOSYLCOBINAMIDE-GDP RIBAZOLETRANSFERASE"/>
    <property type="match status" value="1"/>
</dbReference>
<evidence type="ECO:0000256" key="2">
    <source>
        <dbReference type="ARBA" id="ARBA00004651"/>
    </source>
</evidence>
<gene>
    <name evidence="19" type="primary">cobS</name>
    <name evidence="20" type="ORF">SAMN06265221_103132</name>
</gene>
<evidence type="ECO:0000313" key="20">
    <source>
        <dbReference type="EMBL" id="SMO50816.1"/>
    </source>
</evidence>
<evidence type="ECO:0000256" key="13">
    <source>
        <dbReference type="ARBA" id="ARBA00023136"/>
    </source>
</evidence>
<feature type="transmembrane region" description="Helical" evidence="19">
    <location>
        <begin position="174"/>
        <end position="207"/>
    </location>
</feature>
<evidence type="ECO:0000313" key="21">
    <source>
        <dbReference type="Proteomes" id="UP000319014"/>
    </source>
</evidence>
<feature type="transmembrane region" description="Helical" evidence="19">
    <location>
        <begin position="132"/>
        <end position="154"/>
    </location>
</feature>
<sequence length="242" mass="24370">MAEPSREFATALVWLTRLPMRRVIPVPLARAVWAFPLVGLVVALLGSVTLIVADALALSDMVAALLALAVMALATGALHEDGLADYADGCGGATRERALAIMRDSRIGSYGVLALIFSVGLKVAALADTDQAALALIAAAALSRAGMGAGLRWLPPARSDGLGRLAGRPTTGAVWTGLAIGAALAALCGFGAAVLAVLACGTAQALVARNARRRLGGQTGDVLGAMQQVGEVAALLALSTVL</sequence>
<dbReference type="NCBIfam" id="TIGR00317">
    <property type="entry name" value="cobS"/>
    <property type="match status" value="1"/>
</dbReference>
<feature type="transmembrane region" description="Helical" evidence="19">
    <location>
        <begin position="60"/>
        <end position="78"/>
    </location>
</feature>
<comment type="pathway">
    <text evidence="3 19">Cofactor biosynthesis; adenosylcobalamin biosynthesis; adenosylcobalamin from cob(II)yrinate a,c-diamide: step 7/7.</text>
</comment>
<evidence type="ECO:0000256" key="7">
    <source>
        <dbReference type="ARBA" id="ARBA00022475"/>
    </source>
</evidence>
<protein>
    <recommendedName>
        <fullName evidence="6 19">Adenosylcobinamide-GDP ribazoletransferase</fullName>
        <ecNumber evidence="5 19">2.7.8.26</ecNumber>
    </recommendedName>
    <alternativeName>
        <fullName evidence="16 19">Cobalamin synthase</fullName>
    </alternativeName>
    <alternativeName>
        <fullName evidence="15 19">Cobalamin-5'-phosphate synthase</fullName>
    </alternativeName>
</protein>
<evidence type="ECO:0000256" key="14">
    <source>
        <dbReference type="ARBA" id="ARBA00025228"/>
    </source>
</evidence>
<evidence type="ECO:0000256" key="4">
    <source>
        <dbReference type="ARBA" id="ARBA00010561"/>
    </source>
</evidence>
<dbReference type="UniPathway" id="UPA00148">
    <property type="reaction ID" value="UER00238"/>
</dbReference>
<feature type="transmembrane region" description="Helical" evidence="19">
    <location>
        <begin position="31"/>
        <end position="53"/>
    </location>
</feature>
<accession>A0A521BUI5</accession>
<dbReference type="HAMAP" id="MF_00719">
    <property type="entry name" value="CobS"/>
    <property type="match status" value="1"/>
</dbReference>
<dbReference type="PANTHER" id="PTHR34148:SF1">
    <property type="entry name" value="ADENOSYLCOBINAMIDE-GDP RIBAZOLETRANSFERASE"/>
    <property type="match status" value="1"/>
</dbReference>
<keyword evidence="11 19" id="KW-0460">Magnesium</keyword>
<name>A0A521BUI5_9RHOB</name>
<evidence type="ECO:0000256" key="12">
    <source>
        <dbReference type="ARBA" id="ARBA00022989"/>
    </source>
</evidence>
<evidence type="ECO:0000256" key="19">
    <source>
        <dbReference type="HAMAP-Rule" id="MF_00719"/>
    </source>
</evidence>
<evidence type="ECO:0000256" key="1">
    <source>
        <dbReference type="ARBA" id="ARBA00001946"/>
    </source>
</evidence>
<comment type="catalytic activity">
    <reaction evidence="18 19">
        <text>alpha-ribazole 5'-phosphate + adenosylcob(III)inamide-GDP = adenosylcob(III)alamin 5'-phosphate + GMP + H(+)</text>
        <dbReference type="Rhea" id="RHEA:23560"/>
        <dbReference type="ChEBI" id="CHEBI:15378"/>
        <dbReference type="ChEBI" id="CHEBI:57918"/>
        <dbReference type="ChEBI" id="CHEBI:58115"/>
        <dbReference type="ChEBI" id="CHEBI:60487"/>
        <dbReference type="ChEBI" id="CHEBI:60493"/>
        <dbReference type="EC" id="2.7.8.26"/>
    </reaction>
</comment>
<organism evidence="20 21">
    <name type="scientific">Paracoccus laeviglucosivorans</name>
    <dbReference type="NCBI Taxonomy" id="1197861"/>
    <lineage>
        <taxon>Bacteria</taxon>
        <taxon>Pseudomonadati</taxon>
        <taxon>Pseudomonadota</taxon>
        <taxon>Alphaproteobacteria</taxon>
        <taxon>Rhodobacterales</taxon>
        <taxon>Paracoccaceae</taxon>
        <taxon>Paracoccus</taxon>
    </lineage>
</organism>
<dbReference type="InterPro" id="IPR003805">
    <property type="entry name" value="CobS"/>
</dbReference>
<evidence type="ECO:0000256" key="6">
    <source>
        <dbReference type="ARBA" id="ARBA00015850"/>
    </source>
</evidence>
<evidence type="ECO:0000256" key="9">
    <source>
        <dbReference type="ARBA" id="ARBA00022679"/>
    </source>
</evidence>
<keyword evidence="12 19" id="KW-1133">Transmembrane helix</keyword>
<comment type="catalytic activity">
    <reaction evidence="17 19">
        <text>alpha-ribazole + adenosylcob(III)inamide-GDP = adenosylcob(III)alamin + GMP + H(+)</text>
        <dbReference type="Rhea" id="RHEA:16049"/>
        <dbReference type="ChEBI" id="CHEBI:10329"/>
        <dbReference type="ChEBI" id="CHEBI:15378"/>
        <dbReference type="ChEBI" id="CHEBI:18408"/>
        <dbReference type="ChEBI" id="CHEBI:58115"/>
        <dbReference type="ChEBI" id="CHEBI:60487"/>
        <dbReference type="EC" id="2.7.8.26"/>
    </reaction>
</comment>
<dbReference type="OrthoDB" id="9794626at2"/>
<dbReference type="GO" id="GO:0009236">
    <property type="term" value="P:cobalamin biosynthetic process"/>
    <property type="evidence" value="ECO:0007669"/>
    <property type="project" value="UniProtKB-UniRule"/>
</dbReference>
<dbReference type="GO" id="GO:0008818">
    <property type="term" value="F:cobalamin 5'-phosphate synthase activity"/>
    <property type="evidence" value="ECO:0007669"/>
    <property type="project" value="UniProtKB-UniRule"/>
</dbReference>
<dbReference type="EC" id="2.7.8.26" evidence="5 19"/>
<evidence type="ECO:0000256" key="3">
    <source>
        <dbReference type="ARBA" id="ARBA00004663"/>
    </source>
</evidence>
<reference evidence="20 21" key="1">
    <citation type="submission" date="2017-05" db="EMBL/GenBank/DDBJ databases">
        <authorList>
            <person name="Varghese N."/>
            <person name="Submissions S."/>
        </authorList>
    </citation>
    <scope>NUCLEOTIDE SEQUENCE [LARGE SCALE GENOMIC DNA]</scope>
    <source>
        <strain evidence="20 21">DSM 100094</strain>
    </source>
</reference>
<dbReference type="GO" id="GO:0051073">
    <property type="term" value="F:adenosylcobinamide-GDP ribazoletransferase activity"/>
    <property type="evidence" value="ECO:0007669"/>
    <property type="project" value="UniProtKB-UniRule"/>
</dbReference>
<keyword evidence="8 19" id="KW-0169">Cobalamin biosynthesis</keyword>
<keyword evidence="13 19" id="KW-0472">Membrane</keyword>